<keyword evidence="3" id="KW-1185">Reference proteome</keyword>
<evidence type="ECO:0000313" key="2">
    <source>
        <dbReference type="EMBL" id="AHF81406.1"/>
    </source>
</evidence>
<reference evidence="2 3" key="1">
    <citation type="journal article" date="2014" name="Int. J. Syst. Evol. Microbiol.">
        <title>Thermococcus paralvinellae sp. nov. and Thermococcus cleftensis sp. nov. of hyperthermophilic heterotrophs from deep-sea hydrothermal vents.</title>
        <authorList>
            <person name="Hensley S.A."/>
            <person name="Jung J.H."/>
            <person name="Park C.S."/>
            <person name="Holden J.F."/>
        </authorList>
    </citation>
    <scope>NUCLEOTIDE SEQUENCE [LARGE SCALE GENOMIC DNA]</scope>
    <source>
        <strain evidence="2 3">ES1</strain>
    </source>
</reference>
<dbReference type="EMBL" id="CP006965">
    <property type="protein sequence ID" value="AHF81406.1"/>
    <property type="molecule type" value="Genomic_DNA"/>
</dbReference>
<sequence>MFLSWLNNPENYIPATEATKLRRFSPSKIIIFVLKWMGGYITMGIIVLLLLMKRLIKKEYNLLAYYPFSQLLIIFIISFVWTMLLTFVLPTGADMFRGIRYAILSLELVFGYIFYENIHSQSKQKANTYKWIFTGIISVIIILHISNSLPSPFIEAPNGELTPMEVIGTKWVLEKGERNGIFGISTTTINGIFASILGASAELPKVTYVGDHFENLFNKKTPSRSYIWVSQVDKSMYLELWNETQRFTLIDFVKIYESKEINLVYCNEELSIHNMEGLQ</sequence>
<dbReference type="HOGENOM" id="CLU_996131_0_0_2"/>
<evidence type="ECO:0000256" key="1">
    <source>
        <dbReference type="SAM" id="Phobius"/>
    </source>
</evidence>
<keyword evidence="1" id="KW-0812">Transmembrane</keyword>
<gene>
    <name evidence="2" type="ORF">TES1_2031</name>
</gene>
<evidence type="ECO:0000313" key="3">
    <source>
        <dbReference type="Proteomes" id="UP000019027"/>
    </source>
</evidence>
<feature type="transmembrane region" description="Helical" evidence="1">
    <location>
        <begin position="95"/>
        <end position="115"/>
    </location>
</feature>
<keyword evidence="1" id="KW-1133">Transmembrane helix</keyword>
<feature type="transmembrane region" description="Helical" evidence="1">
    <location>
        <begin position="63"/>
        <end position="89"/>
    </location>
</feature>
<feature type="transmembrane region" description="Helical" evidence="1">
    <location>
        <begin position="127"/>
        <end position="145"/>
    </location>
</feature>
<dbReference type="Proteomes" id="UP000019027">
    <property type="component" value="Chromosome"/>
</dbReference>
<keyword evidence="1" id="KW-0472">Membrane</keyword>
<organism evidence="2 3">
    <name type="scientific">Thermococcus paralvinellae</name>
    <dbReference type="NCBI Taxonomy" id="582419"/>
    <lineage>
        <taxon>Archaea</taxon>
        <taxon>Methanobacteriati</taxon>
        <taxon>Methanobacteriota</taxon>
        <taxon>Thermococci</taxon>
        <taxon>Thermococcales</taxon>
        <taxon>Thermococcaceae</taxon>
        <taxon>Thermococcus</taxon>
    </lineage>
</organism>
<name>W0I5L5_9EURY</name>
<dbReference type="KEGG" id="ths:TES1_2031"/>
<feature type="transmembrane region" description="Helical" evidence="1">
    <location>
        <begin position="29"/>
        <end position="51"/>
    </location>
</feature>
<proteinExistence type="predicted"/>
<protein>
    <submittedName>
        <fullName evidence="2">Uncharacterized protein</fullName>
    </submittedName>
</protein>
<accession>W0I5L5</accession>
<dbReference type="AlphaFoldDB" id="W0I5L5"/>
<dbReference type="STRING" id="582419.TES1_2031"/>